<dbReference type="PANTHER" id="PTHR19282:SF551">
    <property type="entry name" value="RE08073P-RELATED"/>
    <property type="match status" value="1"/>
</dbReference>
<keyword evidence="4 7" id="KW-1133">Transmembrane helix</keyword>
<comment type="subcellular location">
    <subcellularLocation>
        <location evidence="1 7">Membrane</location>
        <topology evidence="1 7">Multi-pass membrane protein</topology>
    </subcellularLocation>
</comment>
<dbReference type="Pfam" id="PF00335">
    <property type="entry name" value="Tetraspanin"/>
    <property type="match status" value="1"/>
</dbReference>
<dbReference type="InterPro" id="IPR000301">
    <property type="entry name" value="Tetraspanin_animals"/>
</dbReference>
<name>A0A9Q0YKE8_HOLLE</name>
<feature type="transmembrane region" description="Helical" evidence="7">
    <location>
        <begin position="57"/>
        <end position="77"/>
    </location>
</feature>
<gene>
    <name evidence="8" type="ORF">HOLleu_36695</name>
</gene>
<comment type="caution">
    <text evidence="8">The sequence shown here is derived from an EMBL/GenBank/DDBJ whole genome shotgun (WGS) entry which is preliminary data.</text>
</comment>
<evidence type="ECO:0000256" key="2">
    <source>
        <dbReference type="ARBA" id="ARBA00006840"/>
    </source>
</evidence>
<reference evidence="8" key="1">
    <citation type="submission" date="2021-10" db="EMBL/GenBank/DDBJ databases">
        <title>Tropical sea cucumber genome reveals ecological adaptation and Cuvierian tubules defense mechanism.</title>
        <authorList>
            <person name="Chen T."/>
        </authorList>
    </citation>
    <scope>NUCLEOTIDE SEQUENCE</scope>
    <source>
        <strain evidence="8">Nanhai2018</strain>
        <tissue evidence="8">Muscle</tissue>
    </source>
</reference>
<feature type="transmembrane region" description="Helical" evidence="7">
    <location>
        <begin position="219"/>
        <end position="246"/>
    </location>
</feature>
<dbReference type="PRINTS" id="PR00259">
    <property type="entry name" value="TMFOUR"/>
</dbReference>
<dbReference type="GO" id="GO:0005886">
    <property type="term" value="C:plasma membrane"/>
    <property type="evidence" value="ECO:0007669"/>
    <property type="project" value="TreeGrafter"/>
</dbReference>
<dbReference type="PANTHER" id="PTHR19282">
    <property type="entry name" value="TETRASPANIN"/>
    <property type="match status" value="1"/>
</dbReference>
<feature type="disulfide bond" evidence="6">
    <location>
        <begin position="154"/>
        <end position="175"/>
    </location>
</feature>
<evidence type="ECO:0000313" key="9">
    <source>
        <dbReference type="Proteomes" id="UP001152320"/>
    </source>
</evidence>
<sequence length="256" mass="27764">MCGDGRMCVFCCKYVLIVGCCILHVLCGCALLGLGLYLCFEPTMRQYAQTSGDLSEYYIALYCLIGVGGLMMLVGFLGCCGACAESRILLGLFFTFLLLICVVEVGGGFYAYLNREHLKELVEESMKQTIQNVYGSDQVVTDAVDAMQKGLKCCGAESPKDWFSSKYGFIPGSCCVEEGCEVPNALAAFAKLLAGNTDIIIYTEGCSTKLFEQLEQYTVILAGLTIGIGVVQLLGMVFSCCLCIAIGRQDNEKDYI</sequence>
<evidence type="ECO:0000256" key="4">
    <source>
        <dbReference type="ARBA" id="ARBA00022989"/>
    </source>
</evidence>
<protein>
    <recommendedName>
        <fullName evidence="7">Tetraspanin</fullName>
    </recommendedName>
</protein>
<dbReference type="Proteomes" id="UP001152320">
    <property type="component" value="Chromosome 19"/>
</dbReference>
<feature type="transmembrane region" description="Helical" evidence="7">
    <location>
        <begin position="89"/>
        <end position="113"/>
    </location>
</feature>
<dbReference type="PROSITE" id="PS51257">
    <property type="entry name" value="PROKAR_LIPOPROTEIN"/>
    <property type="match status" value="1"/>
</dbReference>
<evidence type="ECO:0000313" key="8">
    <source>
        <dbReference type="EMBL" id="KAJ8024069.1"/>
    </source>
</evidence>
<dbReference type="AlphaFoldDB" id="A0A9Q0YKE8"/>
<dbReference type="InterPro" id="IPR008952">
    <property type="entry name" value="Tetraspanin_EC2_sf"/>
</dbReference>
<proteinExistence type="inferred from homology"/>
<keyword evidence="3 7" id="KW-0812">Transmembrane</keyword>
<keyword evidence="6" id="KW-1015">Disulfide bond</keyword>
<evidence type="ECO:0000256" key="6">
    <source>
        <dbReference type="PIRSR" id="PIRSR002419-1"/>
    </source>
</evidence>
<dbReference type="CDD" id="cd03127">
    <property type="entry name" value="tetraspanin_LEL"/>
    <property type="match status" value="1"/>
</dbReference>
<comment type="similarity">
    <text evidence="2 7">Belongs to the tetraspanin (TM4SF) family.</text>
</comment>
<dbReference type="PIRSF" id="PIRSF002419">
    <property type="entry name" value="Tetraspanin"/>
    <property type="match status" value="1"/>
</dbReference>
<organism evidence="8 9">
    <name type="scientific">Holothuria leucospilota</name>
    <name type="common">Black long sea cucumber</name>
    <name type="synonym">Mertensiothuria leucospilota</name>
    <dbReference type="NCBI Taxonomy" id="206669"/>
    <lineage>
        <taxon>Eukaryota</taxon>
        <taxon>Metazoa</taxon>
        <taxon>Echinodermata</taxon>
        <taxon>Eleutherozoa</taxon>
        <taxon>Echinozoa</taxon>
        <taxon>Holothuroidea</taxon>
        <taxon>Aspidochirotacea</taxon>
        <taxon>Aspidochirotida</taxon>
        <taxon>Holothuriidae</taxon>
        <taxon>Holothuria</taxon>
    </lineage>
</organism>
<feature type="transmembrane region" description="Helical" evidence="7">
    <location>
        <begin position="14"/>
        <end position="37"/>
    </location>
</feature>
<keyword evidence="5 7" id="KW-0472">Membrane</keyword>
<dbReference type="EMBL" id="JAIZAY010000019">
    <property type="protein sequence ID" value="KAJ8024069.1"/>
    <property type="molecule type" value="Genomic_DNA"/>
</dbReference>
<dbReference type="OrthoDB" id="5870230at2759"/>
<keyword evidence="9" id="KW-1185">Reference proteome</keyword>
<dbReference type="SUPFAM" id="SSF48652">
    <property type="entry name" value="Tetraspanin"/>
    <property type="match status" value="1"/>
</dbReference>
<evidence type="ECO:0000256" key="7">
    <source>
        <dbReference type="RuleBase" id="RU361218"/>
    </source>
</evidence>
<evidence type="ECO:0000256" key="1">
    <source>
        <dbReference type="ARBA" id="ARBA00004141"/>
    </source>
</evidence>
<dbReference type="InterPro" id="IPR018499">
    <property type="entry name" value="Tetraspanin/Peripherin"/>
</dbReference>
<evidence type="ECO:0000256" key="3">
    <source>
        <dbReference type="ARBA" id="ARBA00022692"/>
    </source>
</evidence>
<accession>A0A9Q0YKE8</accession>
<evidence type="ECO:0000256" key="5">
    <source>
        <dbReference type="ARBA" id="ARBA00023136"/>
    </source>
</evidence>
<dbReference type="Gene3D" id="1.10.1450.10">
    <property type="entry name" value="Tetraspanin"/>
    <property type="match status" value="1"/>
</dbReference>